<dbReference type="AlphaFoldDB" id="A0A938XVK2"/>
<gene>
    <name evidence="1" type="ORF">JOC47_001240</name>
</gene>
<reference evidence="1" key="1">
    <citation type="submission" date="2021-01" db="EMBL/GenBank/DDBJ databases">
        <title>Genomic Encyclopedia of Type Strains, Phase IV (KMG-IV): sequencing the most valuable type-strain genomes for metagenomic binning, comparative biology and taxonomic classification.</title>
        <authorList>
            <person name="Goeker M."/>
        </authorList>
    </citation>
    <scope>NUCLEOTIDE SEQUENCE</scope>
    <source>
        <strain evidence="1">DSM 23230</strain>
    </source>
</reference>
<name>A0A938XVK2_9FIRM</name>
<evidence type="ECO:0000313" key="1">
    <source>
        <dbReference type="EMBL" id="MBM7556397.1"/>
    </source>
</evidence>
<accession>A0A938XVK2</accession>
<dbReference type="EMBL" id="JAFBDQ010000005">
    <property type="protein sequence ID" value="MBM7556397.1"/>
    <property type="molecule type" value="Genomic_DNA"/>
</dbReference>
<dbReference type="Proteomes" id="UP000774000">
    <property type="component" value="Unassembled WGS sequence"/>
</dbReference>
<dbReference type="RefSeq" id="WP_204701175.1">
    <property type="nucleotide sequence ID" value="NZ_JAFBDQ010000005.1"/>
</dbReference>
<proteinExistence type="predicted"/>
<evidence type="ECO:0000313" key="2">
    <source>
        <dbReference type="Proteomes" id="UP000774000"/>
    </source>
</evidence>
<keyword evidence="2" id="KW-1185">Reference proteome</keyword>
<evidence type="ECO:0008006" key="3">
    <source>
        <dbReference type="Google" id="ProtNLM"/>
    </source>
</evidence>
<dbReference type="InterPro" id="IPR018392">
    <property type="entry name" value="LysM"/>
</dbReference>
<comment type="caution">
    <text evidence="1">The sequence shown here is derived from an EMBL/GenBank/DDBJ whole genome shotgun (WGS) entry which is preliminary data.</text>
</comment>
<organism evidence="1 2">
    <name type="scientific">Halanaerobacter jeridensis</name>
    <dbReference type="NCBI Taxonomy" id="706427"/>
    <lineage>
        <taxon>Bacteria</taxon>
        <taxon>Bacillati</taxon>
        <taxon>Bacillota</taxon>
        <taxon>Clostridia</taxon>
        <taxon>Halanaerobiales</taxon>
        <taxon>Halobacteroidaceae</taxon>
        <taxon>Halanaerobacter</taxon>
    </lineage>
</organism>
<dbReference type="CDD" id="cd00118">
    <property type="entry name" value="LysM"/>
    <property type="match status" value="1"/>
</dbReference>
<sequence length="748" mass="85950">MPEGETITHRELLTFSNLTNLEWEFVDIEAILNGKKIGKEGEKVESIQLKDLLIPEVFVRKETDPDTGDEREMPIYPEGEEGLIEMRKQAGIAMEYSEHTKEGEEGDFLKDWEVIYGGDKYKIVEDYLDKRWIYVMKEHLKPEDFKLSALGLTEKDFKTSRDYRNYDYEQEYKKYVELANMPEREDYEEFAKNKGKIEFVASLANPTIRLLAPWFDFTNGLSAGGQLTFLNRIANRIIYQLGTNDDYYSLSFGVLFFLNPFNLSSVLTGIDAEKEGDDYIELIGQELEKRMDDINNALKEQNEDGIKLTEKIDLYDEGRYDDDVEEFRVLVLKNDDNIVITCKGEQVDDKEILPPDFECLQIVYDKIKRQHPKAKITFTGWKGGAEISFIFSLFASQDKSYKVKKGDTLWDIADGLTGNSAEWGKLSDEAGNTFTEDAKENKRAATELQIGEEIVYCPAESEDVQGRLFCDNLKRLTEQMNFDFESINDLEYSSVFEFGCQGLNTGVNTAVYKAIYLIGEAIKNVLLIKSGKRLTYLGIKSLVTVGGATGGTLSFATMLTALETGLMALVIFIVFEGSEFAIDITEMLEMKELLIDELEFIKKNHKGIKNYVTDNCLGQYQVINKKAIEALTKEEIEVQILDDKYGIYASYMKMRRENSDLVLNWREDVGRKTIFLNTEGDVWIKFEKNNQGIYKAKSFIYHLGNVHRWIKLTNDVEYAFNLGDKDVIEWKIDEIISENELSEKLSKK</sequence>
<protein>
    <recommendedName>
        <fullName evidence="3">LysM domain-containing protein</fullName>
    </recommendedName>
</protein>